<dbReference type="InterPro" id="IPR007863">
    <property type="entry name" value="Peptidase_M16_C"/>
</dbReference>
<dbReference type="InterPro" id="IPR050361">
    <property type="entry name" value="MPP/UQCRC_Complex"/>
</dbReference>
<dbReference type="SUPFAM" id="SSF63411">
    <property type="entry name" value="LuxS/MPP-like metallohydrolase"/>
    <property type="match status" value="4"/>
</dbReference>
<reference evidence="5" key="1">
    <citation type="submission" date="2020-06" db="EMBL/GenBank/DDBJ databases">
        <title>Legume-microbial interactions unlock mineral nutrients during tropical forest succession.</title>
        <authorList>
            <person name="Epihov D.Z."/>
        </authorList>
    </citation>
    <scope>NUCLEOTIDE SEQUENCE [LARGE SCALE GENOMIC DNA]</scope>
    <source>
        <strain evidence="5">Pan2503</strain>
    </source>
</reference>
<accession>A0A7V8NMU2</accession>
<dbReference type="InterPro" id="IPR011765">
    <property type="entry name" value="Pept_M16_N"/>
</dbReference>
<keyword evidence="6" id="KW-1185">Reference proteome</keyword>
<feature type="chain" id="PRO_5031054729" evidence="2">
    <location>
        <begin position="21"/>
        <end position="964"/>
    </location>
</feature>
<dbReference type="Pfam" id="PF00675">
    <property type="entry name" value="Peptidase_M16"/>
    <property type="match status" value="2"/>
</dbReference>
<feature type="domain" description="Peptidase M16 C-terminal" evidence="4">
    <location>
        <begin position="234"/>
        <end position="410"/>
    </location>
</feature>
<name>A0A7V8NMU2_9BACT</name>
<proteinExistence type="predicted"/>
<organism evidence="5 6">
    <name type="scientific">Candidatus Acidiferrum panamense</name>
    <dbReference type="NCBI Taxonomy" id="2741543"/>
    <lineage>
        <taxon>Bacteria</taxon>
        <taxon>Pseudomonadati</taxon>
        <taxon>Acidobacteriota</taxon>
        <taxon>Terriglobia</taxon>
        <taxon>Candidatus Acidiferrales</taxon>
        <taxon>Candidatus Acidiferrum</taxon>
    </lineage>
</organism>
<comment type="caution">
    <text evidence="5">The sequence shown here is derived from an EMBL/GenBank/DDBJ whole genome shotgun (WGS) entry which is preliminary data.</text>
</comment>
<sequence length="964" mass="105766">MKAYAKSVLLLGAAAFWIFALPPATGLAAPAQSTASGAKKALATAGSQKPSPKPAALQIPQLKFEKYKLPNGLEVILSEDHRLPMVAVNLWYHVGPANELPGRTGFAHLFEHMMFEGSRHVPGNTHFHLLEAAGASDINGTTDFDRTNYFETLPSNQLGLALWLESDRMGYLPDKLDQANLSNQQDVVRNERRQSFENEPYGIVEEGIIHLLYPKGHPYYGDVIGSHEDIQSAKLEDVRNFFRLYYAPNNASLAIVGDFQPEHARELVEKYFGPLKRGENVPRIVAKTAPITSERRAVIPDNVQLPRVYEAWLTSPIFKPGDAEADLTATVLGGGKSSRLYKKLVYEKQIALDVAANQQSLMLGSEFQVQATARPGVKPEDLEKAVDTELEAFRTNGPTEEELRRARNVLESRIIEGLETLGGSGGVADRLNSYNHYLGTPDFLAADIARYENASAESLKAFAQTQLGGNQRVVVYGVPGKPDRGPEVPTPKAESKDTAKTGGEPVNPDAEWRKDAPKPGPSSPLHLPVPQEFKLSNGLTVLYSERPGLPLVAAALVLRSGSGANPASKPGLASFTARMLQQGTTTRAALQIADRAADLGASLWSRSSMDSSIVGTLALTRSFPEAFELLADIALHPTFPNAEVERVRKERAATLVQERDDPFTVATRVMRTALYGPHHPYGYPDIGTAESLKTISRDDLLKFWQEHYFPNEAALVIAGNVKLETLKPLLEREFAPWKEGKPVDTKFGTLETSDARLILVDRPGAPQTALECYELGAARSTPDYAPLEVMNTELGGLFSSRINMNLREAHGYTYGAGSTFAYHRQPGPFLAYSAVRTDVTAPATTEIFNELRRMRDSQMNADEMKLSKDSITRSMPGRFERGSEAAGTFAELFTYDLPLDYFSKLPEAVDAVSPVEAQAMAQKYIHPDKIVVLAVGDKAKIEDEMKKLNLGKMEIRDAEGKLVQ</sequence>
<dbReference type="PANTHER" id="PTHR11851">
    <property type="entry name" value="METALLOPROTEASE"/>
    <property type="match status" value="1"/>
</dbReference>
<gene>
    <name evidence="5" type="ORF">HRJ53_03050</name>
</gene>
<feature type="region of interest" description="Disordered" evidence="1">
    <location>
        <begin position="475"/>
        <end position="529"/>
    </location>
</feature>
<dbReference type="AlphaFoldDB" id="A0A7V8NMU2"/>
<feature type="signal peptide" evidence="2">
    <location>
        <begin position="1"/>
        <end position="20"/>
    </location>
</feature>
<evidence type="ECO:0000313" key="5">
    <source>
        <dbReference type="EMBL" id="MBA0083950.1"/>
    </source>
</evidence>
<dbReference type="Proteomes" id="UP000567293">
    <property type="component" value="Unassembled WGS sequence"/>
</dbReference>
<evidence type="ECO:0000256" key="1">
    <source>
        <dbReference type="SAM" id="MobiDB-lite"/>
    </source>
</evidence>
<dbReference type="Gene3D" id="3.30.830.10">
    <property type="entry name" value="Metalloenzyme, LuxS/M16 peptidase-like"/>
    <property type="match status" value="4"/>
</dbReference>
<dbReference type="EMBL" id="JACDQQ010000300">
    <property type="protein sequence ID" value="MBA0083950.1"/>
    <property type="molecule type" value="Genomic_DNA"/>
</dbReference>
<evidence type="ECO:0000259" key="4">
    <source>
        <dbReference type="Pfam" id="PF05193"/>
    </source>
</evidence>
<dbReference type="InterPro" id="IPR011249">
    <property type="entry name" value="Metalloenz_LuxS/M16"/>
</dbReference>
<evidence type="ECO:0000256" key="2">
    <source>
        <dbReference type="SAM" id="SignalP"/>
    </source>
</evidence>
<dbReference type="GO" id="GO:0046872">
    <property type="term" value="F:metal ion binding"/>
    <property type="evidence" value="ECO:0007669"/>
    <property type="project" value="InterPro"/>
</dbReference>
<feature type="domain" description="Peptidase M16 N-terminal" evidence="3">
    <location>
        <begin position="541"/>
        <end position="653"/>
    </location>
</feature>
<evidence type="ECO:0000313" key="6">
    <source>
        <dbReference type="Proteomes" id="UP000567293"/>
    </source>
</evidence>
<evidence type="ECO:0000259" key="3">
    <source>
        <dbReference type="Pfam" id="PF00675"/>
    </source>
</evidence>
<protein>
    <submittedName>
        <fullName evidence="5">Insulinase family protein</fullName>
    </submittedName>
</protein>
<dbReference type="Pfam" id="PF05193">
    <property type="entry name" value="Peptidase_M16_C"/>
    <property type="match status" value="2"/>
</dbReference>
<feature type="domain" description="Peptidase M16 N-terminal" evidence="3">
    <location>
        <begin position="75"/>
        <end position="206"/>
    </location>
</feature>
<dbReference type="PANTHER" id="PTHR11851:SF224">
    <property type="entry name" value="PROCESSING PROTEASE"/>
    <property type="match status" value="1"/>
</dbReference>
<feature type="domain" description="Peptidase M16 C-terminal" evidence="4">
    <location>
        <begin position="694"/>
        <end position="869"/>
    </location>
</feature>
<keyword evidence="2" id="KW-0732">Signal</keyword>